<keyword evidence="8" id="KW-0378">Hydrolase</keyword>
<evidence type="ECO:0000313" key="11">
    <source>
        <dbReference type="EMBL" id="PKA59142.1"/>
    </source>
</evidence>
<sequence length="301" mass="34467">MNAASGAPDEGEEEDARAIVSPTAAFFRIEDGFEMPSATKQPRESFLSKLLEQVLPGDYGFILRLIKDRDLKKRPSELRNDKVLQPFDDKKFNFTKIAQQEVIFRFEESESCMNNYLGTSSMFDPGSLNIIAINVSPIGHGHVLLLPHILKRSPQKMDREGLLLSLYMSREASSPYFRVIYNSLGAFATINHLHFQVSLRFVMFFEYLLFFACYAERIAVGEVEQEIIDVQVNPAAWEISGFLVLKRREDFVEATEEKVCRFFTRVSLSEERFQEMQESILQALHGADAGPDHEMESQLFQ</sequence>
<dbReference type="OrthoDB" id="417175at2759"/>
<dbReference type="PANTHER" id="PTHR20884">
    <property type="entry name" value="GDP-D-GLUCOSE PHOSPHORYLASE 1"/>
    <property type="match status" value="1"/>
</dbReference>
<evidence type="ECO:0000256" key="3">
    <source>
        <dbReference type="ARBA" id="ARBA00022490"/>
    </source>
</evidence>
<evidence type="ECO:0000256" key="7">
    <source>
        <dbReference type="ARBA" id="ARBA00022741"/>
    </source>
</evidence>
<evidence type="ECO:0000259" key="9">
    <source>
        <dbReference type="Pfam" id="PF26216"/>
    </source>
</evidence>
<feature type="domain" description="GDPGP1-like N-terminal" evidence="10">
    <location>
        <begin position="51"/>
        <end position="197"/>
    </location>
</feature>
<protein>
    <submittedName>
        <fullName evidence="11">GDP-L-galactose phosphorylase 1</fullName>
        <ecNumber evidence="11">2.7.7.69</ecNumber>
    </submittedName>
</protein>
<dbReference type="GO" id="GO:0005085">
    <property type="term" value="F:guanyl-nucleotide exchange factor activity"/>
    <property type="evidence" value="ECO:0007669"/>
    <property type="project" value="UniProtKB-KW"/>
</dbReference>
<keyword evidence="5 11" id="KW-0808">Transferase</keyword>
<organism evidence="11 12">
    <name type="scientific">Apostasia shenzhenica</name>
    <dbReference type="NCBI Taxonomy" id="1088818"/>
    <lineage>
        <taxon>Eukaryota</taxon>
        <taxon>Viridiplantae</taxon>
        <taxon>Streptophyta</taxon>
        <taxon>Embryophyta</taxon>
        <taxon>Tracheophyta</taxon>
        <taxon>Spermatophyta</taxon>
        <taxon>Magnoliopsida</taxon>
        <taxon>Liliopsida</taxon>
        <taxon>Asparagales</taxon>
        <taxon>Orchidaceae</taxon>
        <taxon>Apostasioideae</taxon>
        <taxon>Apostasia</taxon>
    </lineage>
</organism>
<dbReference type="Proteomes" id="UP000236161">
    <property type="component" value="Unassembled WGS sequence"/>
</dbReference>
<dbReference type="Pfam" id="PF26217">
    <property type="entry name" value="GDPGP1_N"/>
    <property type="match status" value="1"/>
</dbReference>
<gene>
    <name evidence="11" type="primary">VTC2</name>
    <name evidence="11" type="ORF">AXF42_Ash001235</name>
</gene>
<dbReference type="InterPro" id="IPR026506">
    <property type="entry name" value="GDPGP"/>
</dbReference>
<evidence type="ECO:0000256" key="1">
    <source>
        <dbReference type="ARBA" id="ARBA00004496"/>
    </source>
</evidence>
<keyword evidence="12" id="KW-1185">Reference proteome</keyword>
<dbReference type="EMBL" id="KZ451950">
    <property type="protein sequence ID" value="PKA59142.1"/>
    <property type="molecule type" value="Genomic_DNA"/>
</dbReference>
<evidence type="ECO:0000256" key="6">
    <source>
        <dbReference type="ARBA" id="ARBA00022695"/>
    </source>
</evidence>
<accession>A0A2I0AUD3</accession>
<dbReference type="STRING" id="1088818.A0A2I0AUD3"/>
<dbReference type="EC" id="2.7.7.69" evidence="11"/>
<dbReference type="GO" id="GO:0005737">
    <property type="term" value="C:cytoplasm"/>
    <property type="evidence" value="ECO:0007669"/>
    <property type="project" value="UniProtKB-SubCell"/>
</dbReference>
<name>A0A2I0AUD3_9ASPA</name>
<keyword evidence="6 11" id="KW-0548">Nucleotidyltransferase</keyword>
<dbReference type="GO" id="GO:0080048">
    <property type="term" value="F:GDP-D-glucose phosphorylase activity"/>
    <property type="evidence" value="ECO:0007669"/>
    <property type="project" value="UniProtKB-EC"/>
</dbReference>
<dbReference type="GO" id="GO:0016787">
    <property type="term" value="F:hydrolase activity"/>
    <property type="evidence" value="ECO:0007669"/>
    <property type="project" value="UniProtKB-KW"/>
</dbReference>
<feature type="domain" description="GDPGP1-like C-terminal" evidence="9">
    <location>
        <begin position="208"/>
        <end position="285"/>
    </location>
</feature>
<dbReference type="GO" id="GO:0006006">
    <property type="term" value="P:glucose metabolic process"/>
    <property type="evidence" value="ECO:0007669"/>
    <property type="project" value="TreeGrafter"/>
</dbReference>
<dbReference type="GO" id="GO:0000166">
    <property type="term" value="F:nucleotide binding"/>
    <property type="evidence" value="ECO:0007669"/>
    <property type="project" value="UniProtKB-KW"/>
</dbReference>
<evidence type="ECO:0000256" key="5">
    <source>
        <dbReference type="ARBA" id="ARBA00022679"/>
    </source>
</evidence>
<evidence type="ECO:0000256" key="8">
    <source>
        <dbReference type="ARBA" id="ARBA00022801"/>
    </source>
</evidence>
<dbReference type="PANTHER" id="PTHR20884:SF21">
    <property type="entry name" value="GDP-L-GALACTOSE PHOSPHORYLASE 1"/>
    <property type="match status" value="1"/>
</dbReference>
<dbReference type="InterPro" id="IPR058866">
    <property type="entry name" value="GDPGP1_N"/>
</dbReference>
<keyword evidence="3" id="KW-0963">Cytoplasm</keyword>
<comment type="subcellular location">
    <subcellularLocation>
        <location evidence="1">Cytoplasm</location>
    </subcellularLocation>
</comment>
<evidence type="ECO:0000313" key="12">
    <source>
        <dbReference type="Proteomes" id="UP000236161"/>
    </source>
</evidence>
<dbReference type="AlphaFoldDB" id="A0A2I0AUD3"/>
<comment type="similarity">
    <text evidence="2">Belongs to the GDPGP1 family.</text>
</comment>
<dbReference type="Pfam" id="PF26216">
    <property type="entry name" value="GDPGP1_C"/>
    <property type="match status" value="1"/>
</dbReference>
<reference evidence="11 12" key="1">
    <citation type="journal article" date="2017" name="Nature">
        <title>The Apostasia genome and the evolution of orchids.</title>
        <authorList>
            <person name="Zhang G.Q."/>
            <person name="Liu K.W."/>
            <person name="Li Z."/>
            <person name="Lohaus R."/>
            <person name="Hsiao Y.Y."/>
            <person name="Niu S.C."/>
            <person name="Wang J.Y."/>
            <person name="Lin Y.C."/>
            <person name="Xu Q."/>
            <person name="Chen L.J."/>
            <person name="Yoshida K."/>
            <person name="Fujiwara S."/>
            <person name="Wang Z.W."/>
            <person name="Zhang Y.Q."/>
            <person name="Mitsuda N."/>
            <person name="Wang M."/>
            <person name="Liu G.H."/>
            <person name="Pecoraro L."/>
            <person name="Huang H.X."/>
            <person name="Xiao X.J."/>
            <person name="Lin M."/>
            <person name="Wu X.Y."/>
            <person name="Wu W.L."/>
            <person name="Chen Y.Y."/>
            <person name="Chang S.B."/>
            <person name="Sakamoto S."/>
            <person name="Ohme-Takagi M."/>
            <person name="Yagi M."/>
            <person name="Zeng S.J."/>
            <person name="Shen C.Y."/>
            <person name="Yeh C.M."/>
            <person name="Luo Y.B."/>
            <person name="Tsai W.C."/>
            <person name="Van de Peer Y."/>
            <person name="Liu Z.J."/>
        </authorList>
    </citation>
    <scope>NUCLEOTIDE SEQUENCE [LARGE SCALE GENOMIC DNA]</scope>
    <source>
        <strain evidence="12">cv. Shenzhen</strain>
        <tissue evidence="11">Stem</tissue>
    </source>
</reference>
<dbReference type="InterPro" id="IPR058865">
    <property type="entry name" value="GDPGP1_C"/>
</dbReference>
<evidence type="ECO:0000256" key="4">
    <source>
        <dbReference type="ARBA" id="ARBA00022658"/>
    </source>
</evidence>
<proteinExistence type="inferred from homology"/>
<keyword evidence="4" id="KW-0344">Guanine-nucleotide releasing factor</keyword>
<keyword evidence="7" id="KW-0547">Nucleotide-binding</keyword>
<evidence type="ECO:0000259" key="10">
    <source>
        <dbReference type="Pfam" id="PF26217"/>
    </source>
</evidence>
<evidence type="ECO:0000256" key="2">
    <source>
        <dbReference type="ARBA" id="ARBA00006451"/>
    </source>
</evidence>